<reference evidence="3 4" key="1">
    <citation type="submission" date="2018-06" db="EMBL/GenBank/DDBJ databases">
        <title>Complete Genomes of Monosporascus.</title>
        <authorList>
            <person name="Robinson A.J."/>
            <person name="Natvig D.O."/>
        </authorList>
    </citation>
    <scope>NUCLEOTIDE SEQUENCE [LARGE SCALE GENOMIC DNA]</scope>
    <source>
        <strain evidence="3 4">CBS 609.92</strain>
    </source>
</reference>
<keyword evidence="4" id="KW-1185">Reference proteome</keyword>
<dbReference type="Pfam" id="PF12708">
    <property type="entry name" value="Pect-lyase_RHGA_epim"/>
    <property type="match status" value="1"/>
</dbReference>
<dbReference type="InterPro" id="IPR051801">
    <property type="entry name" value="GH28_Enzymes"/>
</dbReference>
<evidence type="ECO:0000313" key="3">
    <source>
        <dbReference type="EMBL" id="RYO75534.1"/>
    </source>
</evidence>
<organism evidence="3 4">
    <name type="scientific">Monosporascus cannonballus</name>
    <dbReference type="NCBI Taxonomy" id="155416"/>
    <lineage>
        <taxon>Eukaryota</taxon>
        <taxon>Fungi</taxon>
        <taxon>Dikarya</taxon>
        <taxon>Ascomycota</taxon>
        <taxon>Pezizomycotina</taxon>
        <taxon>Sordariomycetes</taxon>
        <taxon>Xylariomycetidae</taxon>
        <taxon>Xylariales</taxon>
        <taxon>Xylariales incertae sedis</taxon>
        <taxon>Monosporascus</taxon>
    </lineage>
</organism>
<dbReference type="Proteomes" id="UP000294003">
    <property type="component" value="Unassembled WGS sequence"/>
</dbReference>
<comment type="caution">
    <text evidence="3">The sequence shown here is derived from an EMBL/GenBank/DDBJ whole genome shotgun (WGS) entry which is preliminary data.</text>
</comment>
<dbReference type="PANTHER" id="PTHR31339:SF9">
    <property type="entry name" value="PLASMIN AND FIBRONECTIN-BINDING PROTEIN A"/>
    <property type="match status" value="1"/>
</dbReference>
<dbReference type="EMBL" id="QJNS01000702">
    <property type="protein sequence ID" value="RYO75534.1"/>
    <property type="molecule type" value="Genomic_DNA"/>
</dbReference>
<proteinExistence type="predicted"/>
<dbReference type="Gene3D" id="2.160.20.10">
    <property type="entry name" value="Single-stranded right-handed beta-helix, Pectin lyase-like"/>
    <property type="match status" value="1"/>
</dbReference>
<evidence type="ECO:0000313" key="4">
    <source>
        <dbReference type="Proteomes" id="UP000294003"/>
    </source>
</evidence>
<gene>
    <name evidence="3" type="ORF">DL762_009960</name>
</gene>
<keyword evidence="1" id="KW-0732">Signal</keyword>
<dbReference type="InterPro" id="IPR012334">
    <property type="entry name" value="Pectin_lyas_fold"/>
</dbReference>
<dbReference type="InterPro" id="IPR011050">
    <property type="entry name" value="Pectin_lyase_fold/virulence"/>
</dbReference>
<protein>
    <recommendedName>
        <fullName evidence="2">Rhamnogalacturonase A/B/Epimerase-like pectate lyase domain-containing protein</fullName>
    </recommendedName>
</protein>
<evidence type="ECO:0000256" key="1">
    <source>
        <dbReference type="SAM" id="SignalP"/>
    </source>
</evidence>
<name>A0ABY0GRW9_9PEZI</name>
<feature type="domain" description="Rhamnogalacturonase A/B/Epimerase-like pectate lyase" evidence="2">
    <location>
        <begin position="139"/>
        <end position="310"/>
    </location>
</feature>
<dbReference type="InterPro" id="IPR024535">
    <property type="entry name" value="RHGA/B-epi-like_pectate_lyase"/>
</dbReference>
<accession>A0ABY0GRW9</accession>
<dbReference type="SUPFAM" id="SSF51126">
    <property type="entry name" value="Pectin lyase-like"/>
    <property type="match status" value="1"/>
</dbReference>
<dbReference type="PANTHER" id="PTHR31339">
    <property type="entry name" value="PECTIN LYASE-RELATED"/>
    <property type="match status" value="1"/>
</dbReference>
<feature type="signal peptide" evidence="1">
    <location>
        <begin position="1"/>
        <end position="19"/>
    </location>
</feature>
<evidence type="ECO:0000259" key="2">
    <source>
        <dbReference type="Pfam" id="PF12708"/>
    </source>
</evidence>
<feature type="chain" id="PRO_5046485152" description="Rhamnogalacturonase A/B/Epimerase-like pectate lyase domain-containing protein" evidence="1">
    <location>
        <begin position="20"/>
        <end position="513"/>
    </location>
</feature>
<sequence length="513" mass="56645">MLLKTVAAVASLMMATVYGDVVRYPRPSIYNKSAHFGLKVNGIDMYTVSYARYDYVQLSMDEGSPTEFRIRTLDRNPITSYTITPRKLPINAKVEGNELVFSVKQAHYLIVKINDKKQFVILADPSEKGAPNPAGKGVYNVLDYGADNTGGSVTKGIQQAMDEASKSPGNVVYVPPGLYTIGNLLLRNQTSLYLAGGSVLRFTGNPDDYTTLYTKSDLGPGTWWIQTEFGSTDIKVYGRGTIDGNGYNTRKNKFMADLLVPVGTKNFKCDGVLVRDSSFWAVTPIQVEEATFTNLKILNRFDVTQDDGVDVVESTKVRVMRAIAIAKDDSFSTKTWPYKTGTTVPYPYPPRPLKDVFFDDCLAWTDCYGYKVGQGVWEDQDTVTFQNSVVYSAAVGMGIDHKFGTAKASHITFRNMDIEGLHGNAHGQASWLTVYVQQTGSGVGPVQNVYVKNIRARVQGSRPGRLQGYDSSAMVSRVTFTNVLMGKNAKPATTLKEMNMLETNFSENIKIVN</sequence>